<gene>
    <name evidence="2" type="ORF">V1478_001201</name>
</gene>
<feature type="compositionally biased region" description="Polar residues" evidence="1">
    <location>
        <begin position="84"/>
        <end position="93"/>
    </location>
</feature>
<name>A0ABD2C7N4_VESSQ</name>
<feature type="region of interest" description="Disordered" evidence="1">
    <location>
        <begin position="55"/>
        <end position="93"/>
    </location>
</feature>
<comment type="caution">
    <text evidence="2">The sequence shown here is derived from an EMBL/GenBank/DDBJ whole genome shotgun (WGS) entry which is preliminary data.</text>
</comment>
<proteinExistence type="predicted"/>
<dbReference type="EMBL" id="JAUDFV010000020">
    <property type="protein sequence ID" value="KAL2741060.1"/>
    <property type="molecule type" value="Genomic_DNA"/>
</dbReference>
<accession>A0ABD2C7N4</accession>
<organism evidence="2 3">
    <name type="scientific">Vespula squamosa</name>
    <name type="common">Southern yellow jacket</name>
    <name type="synonym">Wasp</name>
    <dbReference type="NCBI Taxonomy" id="30214"/>
    <lineage>
        <taxon>Eukaryota</taxon>
        <taxon>Metazoa</taxon>
        <taxon>Ecdysozoa</taxon>
        <taxon>Arthropoda</taxon>
        <taxon>Hexapoda</taxon>
        <taxon>Insecta</taxon>
        <taxon>Pterygota</taxon>
        <taxon>Neoptera</taxon>
        <taxon>Endopterygota</taxon>
        <taxon>Hymenoptera</taxon>
        <taxon>Apocrita</taxon>
        <taxon>Aculeata</taxon>
        <taxon>Vespoidea</taxon>
        <taxon>Vespidae</taxon>
        <taxon>Vespinae</taxon>
        <taxon>Vespula</taxon>
    </lineage>
</organism>
<reference evidence="2 3" key="1">
    <citation type="journal article" date="2024" name="Ann. Entomol. Soc. Am.">
        <title>Genomic analyses of the southern and eastern yellowjacket wasps (Hymenoptera: Vespidae) reveal evolutionary signatures of social life.</title>
        <authorList>
            <person name="Catto M.A."/>
            <person name="Caine P.B."/>
            <person name="Orr S.E."/>
            <person name="Hunt B.G."/>
            <person name="Goodisman M.A.D."/>
        </authorList>
    </citation>
    <scope>NUCLEOTIDE SEQUENCE [LARGE SCALE GENOMIC DNA]</scope>
    <source>
        <strain evidence="2">233</strain>
        <tissue evidence="2">Head and thorax</tissue>
    </source>
</reference>
<evidence type="ECO:0000313" key="3">
    <source>
        <dbReference type="Proteomes" id="UP001607302"/>
    </source>
</evidence>
<keyword evidence="3" id="KW-1185">Reference proteome</keyword>
<protein>
    <submittedName>
        <fullName evidence="2">Uncharacterized protein</fullName>
    </submittedName>
</protein>
<evidence type="ECO:0000313" key="2">
    <source>
        <dbReference type="EMBL" id="KAL2741060.1"/>
    </source>
</evidence>
<dbReference type="AlphaFoldDB" id="A0ABD2C7N4"/>
<evidence type="ECO:0000256" key="1">
    <source>
        <dbReference type="SAM" id="MobiDB-lite"/>
    </source>
</evidence>
<sequence>MSQSSFTTNFIGGLETAKTLSANARASGKMVKIERKIQRRKQWVRGNRLEVGDTLSNKKTGSCTYHHRSSNLRLQERRRRGPESTESLDSSAKPVQSCEAYFGTVEFPQKGLNHSSRLRPIRIRKVYFNTGAPYCRCK</sequence>
<dbReference type="Proteomes" id="UP001607302">
    <property type="component" value="Unassembled WGS sequence"/>
</dbReference>
<feature type="compositionally biased region" description="Basic residues" evidence="1">
    <location>
        <begin position="65"/>
        <end position="80"/>
    </location>
</feature>